<sequence>MSSRHPQLLCPRRAILLSCAWLWGKRLTLEQCIIQHRKMKEDEVMRSKGRLGQPGVYHDGARDEGVLGYVTIAGSMCGSHSEVSS</sequence>
<gene>
    <name evidence="1" type="ORF">N657DRAFT_648107</name>
</gene>
<keyword evidence="2" id="KW-1185">Reference proteome</keyword>
<evidence type="ECO:0000313" key="1">
    <source>
        <dbReference type="EMBL" id="KAK4121281.1"/>
    </source>
</evidence>
<comment type="caution">
    <text evidence="1">The sequence shown here is derived from an EMBL/GenBank/DDBJ whole genome shotgun (WGS) entry which is preliminary data.</text>
</comment>
<reference evidence="1" key="2">
    <citation type="submission" date="2023-05" db="EMBL/GenBank/DDBJ databases">
        <authorList>
            <consortium name="Lawrence Berkeley National Laboratory"/>
            <person name="Steindorff A."/>
            <person name="Hensen N."/>
            <person name="Bonometti L."/>
            <person name="Westerberg I."/>
            <person name="Brannstrom I.O."/>
            <person name="Guillou S."/>
            <person name="Cros-Aarteil S."/>
            <person name="Calhoun S."/>
            <person name="Haridas S."/>
            <person name="Kuo A."/>
            <person name="Mondo S."/>
            <person name="Pangilinan J."/>
            <person name="Riley R."/>
            <person name="Labutti K."/>
            <person name="Andreopoulos B."/>
            <person name="Lipzen A."/>
            <person name="Chen C."/>
            <person name="Yanf M."/>
            <person name="Daum C."/>
            <person name="Ng V."/>
            <person name="Clum A."/>
            <person name="Ohm R."/>
            <person name="Martin F."/>
            <person name="Silar P."/>
            <person name="Natvig D."/>
            <person name="Lalanne C."/>
            <person name="Gautier V."/>
            <person name="Ament-Velasquez S.L."/>
            <person name="Kruys A."/>
            <person name="Hutchinson M.I."/>
            <person name="Powell A.J."/>
            <person name="Barry K."/>
            <person name="Miller A.N."/>
            <person name="Grigoriev I.V."/>
            <person name="Debuchy R."/>
            <person name="Gladieux P."/>
            <person name="Thoren M.H."/>
            <person name="Johannesson H."/>
        </authorList>
    </citation>
    <scope>NUCLEOTIDE SEQUENCE</scope>
    <source>
        <strain evidence="1">CBS 731.68</strain>
    </source>
</reference>
<dbReference type="EMBL" id="MU853234">
    <property type="protein sequence ID" value="KAK4121281.1"/>
    <property type="molecule type" value="Genomic_DNA"/>
</dbReference>
<accession>A0AAN6Z0W0</accession>
<name>A0AAN6Z0W0_9PEZI</name>
<dbReference type="Proteomes" id="UP001302602">
    <property type="component" value="Unassembled WGS sequence"/>
</dbReference>
<organism evidence="1 2">
    <name type="scientific">Parathielavia appendiculata</name>
    <dbReference type="NCBI Taxonomy" id="2587402"/>
    <lineage>
        <taxon>Eukaryota</taxon>
        <taxon>Fungi</taxon>
        <taxon>Dikarya</taxon>
        <taxon>Ascomycota</taxon>
        <taxon>Pezizomycotina</taxon>
        <taxon>Sordariomycetes</taxon>
        <taxon>Sordariomycetidae</taxon>
        <taxon>Sordariales</taxon>
        <taxon>Chaetomiaceae</taxon>
        <taxon>Parathielavia</taxon>
    </lineage>
</organism>
<dbReference type="RefSeq" id="XP_062645052.1">
    <property type="nucleotide sequence ID" value="XM_062793459.1"/>
</dbReference>
<evidence type="ECO:0000313" key="2">
    <source>
        <dbReference type="Proteomes" id="UP001302602"/>
    </source>
</evidence>
<dbReference type="GeneID" id="87830228"/>
<dbReference type="AlphaFoldDB" id="A0AAN6Z0W0"/>
<reference evidence="1" key="1">
    <citation type="journal article" date="2023" name="Mol. Phylogenet. Evol.">
        <title>Genome-scale phylogeny and comparative genomics of the fungal order Sordariales.</title>
        <authorList>
            <person name="Hensen N."/>
            <person name="Bonometti L."/>
            <person name="Westerberg I."/>
            <person name="Brannstrom I.O."/>
            <person name="Guillou S."/>
            <person name="Cros-Aarteil S."/>
            <person name="Calhoun S."/>
            <person name="Haridas S."/>
            <person name="Kuo A."/>
            <person name="Mondo S."/>
            <person name="Pangilinan J."/>
            <person name="Riley R."/>
            <person name="LaButti K."/>
            <person name="Andreopoulos B."/>
            <person name="Lipzen A."/>
            <person name="Chen C."/>
            <person name="Yan M."/>
            <person name="Daum C."/>
            <person name="Ng V."/>
            <person name="Clum A."/>
            <person name="Steindorff A."/>
            <person name="Ohm R.A."/>
            <person name="Martin F."/>
            <person name="Silar P."/>
            <person name="Natvig D.O."/>
            <person name="Lalanne C."/>
            <person name="Gautier V."/>
            <person name="Ament-Velasquez S.L."/>
            <person name="Kruys A."/>
            <person name="Hutchinson M.I."/>
            <person name="Powell A.J."/>
            <person name="Barry K."/>
            <person name="Miller A.N."/>
            <person name="Grigoriev I.V."/>
            <person name="Debuchy R."/>
            <person name="Gladieux P."/>
            <person name="Hiltunen Thoren M."/>
            <person name="Johannesson H."/>
        </authorList>
    </citation>
    <scope>NUCLEOTIDE SEQUENCE</scope>
    <source>
        <strain evidence="1">CBS 731.68</strain>
    </source>
</reference>
<protein>
    <submittedName>
        <fullName evidence="1">Uncharacterized protein</fullName>
    </submittedName>
</protein>
<proteinExistence type="predicted"/>